<sequence length="160" mass="17982">MKILESPNPFGESPKGLILAFCFSVLSPERNKIGGEKKQIEQDGDETYQRADRRVDQRSRLTTPNDPLQHKSLKTINTFVVELNEIVVANTISPLCFRLARERSRKTKTTKLMASGIGSTLGSTRETRESEWTKVEVVPHAATRSLRETELIRDSTPTLG</sequence>
<feature type="compositionally biased region" description="Basic and acidic residues" evidence="1">
    <location>
        <begin position="34"/>
        <end position="59"/>
    </location>
</feature>
<keyword evidence="3" id="KW-1185">Reference proteome</keyword>
<comment type="caution">
    <text evidence="2">The sequence shown here is derived from an EMBL/GenBank/DDBJ whole genome shotgun (WGS) entry which is preliminary data.</text>
</comment>
<protein>
    <submittedName>
        <fullName evidence="2">Uncharacterized protein</fullName>
    </submittedName>
</protein>
<dbReference type="Proteomes" id="UP000824120">
    <property type="component" value="Chromosome 1"/>
</dbReference>
<organism evidence="2 3">
    <name type="scientific">Solanum commersonii</name>
    <name type="common">Commerson's wild potato</name>
    <name type="synonym">Commerson's nightshade</name>
    <dbReference type="NCBI Taxonomy" id="4109"/>
    <lineage>
        <taxon>Eukaryota</taxon>
        <taxon>Viridiplantae</taxon>
        <taxon>Streptophyta</taxon>
        <taxon>Embryophyta</taxon>
        <taxon>Tracheophyta</taxon>
        <taxon>Spermatophyta</taxon>
        <taxon>Magnoliopsida</taxon>
        <taxon>eudicotyledons</taxon>
        <taxon>Gunneridae</taxon>
        <taxon>Pentapetalae</taxon>
        <taxon>asterids</taxon>
        <taxon>lamiids</taxon>
        <taxon>Solanales</taxon>
        <taxon>Solanaceae</taxon>
        <taxon>Solanoideae</taxon>
        <taxon>Solaneae</taxon>
        <taxon>Solanum</taxon>
    </lineage>
</organism>
<accession>A0A9J6B3H8</accession>
<feature type="region of interest" description="Disordered" evidence="1">
    <location>
        <begin position="34"/>
        <end position="69"/>
    </location>
</feature>
<name>A0A9J6B3H8_SOLCO</name>
<dbReference type="EMBL" id="JACXVP010000001">
    <property type="protein sequence ID" value="KAG5631184.1"/>
    <property type="molecule type" value="Genomic_DNA"/>
</dbReference>
<evidence type="ECO:0000256" key="1">
    <source>
        <dbReference type="SAM" id="MobiDB-lite"/>
    </source>
</evidence>
<proteinExistence type="predicted"/>
<evidence type="ECO:0000313" key="3">
    <source>
        <dbReference type="Proteomes" id="UP000824120"/>
    </source>
</evidence>
<dbReference type="AlphaFoldDB" id="A0A9J6B3H8"/>
<evidence type="ECO:0000313" key="2">
    <source>
        <dbReference type="EMBL" id="KAG5631184.1"/>
    </source>
</evidence>
<gene>
    <name evidence="2" type="ORF">H5410_002901</name>
</gene>
<reference evidence="2 3" key="1">
    <citation type="submission" date="2020-09" db="EMBL/GenBank/DDBJ databases">
        <title>De no assembly of potato wild relative species, Solanum commersonii.</title>
        <authorList>
            <person name="Cho K."/>
        </authorList>
    </citation>
    <scope>NUCLEOTIDE SEQUENCE [LARGE SCALE GENOMIC DNA]</scope>
    <source>
        <strain evidence="2">LZ3.2</strain>
        <tissue evidence="2">Leaf</tissue>
    </source>
</reference>